<sequence length="158" mass="17481">MKPILAFVVVELAAGAAMGGEPAKPALNPTVTRAKIAETICATGWTRTVRPYVSDMKRIKAEMLAAIGEPIERRNRYELDHIVPLALGGALIDRRNLALQPIDEAREKEYPFGGGRLPLRSDLAERSLLRALIRARLRVAHGPFYFADRSRSSPLLVR</sequence>
<keyword evidence="2" id="KW-1185">Reference proteome</keyword>
<organism evidence="1 2">
    <name type="scientific">Candidatus Rhodoblastus alkanivorans</name>
    <dbReference type="NCBI Taxonomy" id="2954117"/>
    <lineage>
        <taxon>Bacteria</taxon>
        <taxon>Pseudomonadati</taxon>
        <taxon>Pseudomonadota</taxon>
        <taxon>Alphaproteobacteria</taxon>
        <taxon>Hyphomicrobiales</taxon>
        <taxon>Rhodoblastaceae</taxon>
        <taxon>Rhodoblastus</taxon>
    </lineage>
</organism>
<evidence type="ECO:0008006" key="3">
    <source>
        <dbReference type="Google" id="ProtNLM"/>
    </source>
</evidence>
<accession>A0ABS9ZBB0</accession>
<evidence type="ECO:0000313" key="1">
    <source>
        <dbReference type="EMBL" id="MCI4684933.1"/>
    </source>
</evidence>
<reference evidence="1" key="1">
    <citation type="journal article" date="2022" name="ISME J.">
        <title>Identification of active gaseous-alkane degraders at natural gas seeps.</title>
        <authorList>
            <person name="Farhan Ul Haque M."/>
            <person name="Hernandez M."/>
            <person name="Crombie A.T."/>
            <person name="Murrell J.C."/>
        </authorList>
    </citation>
    <scope>NUCLEOTIDE SEQUENCE</scope>
    <source>
        <strain evidence="1">PC2</strain>
    </source>
</reference>
<gene>
    <name evidence="1" type="ORF">K2U94_19535</name>
</gene>
<proteinExistence type="predicted"/>
<dbReference type="RefSeq" id="WP_243068966.1">
    <property type="nucleotide sequence ID" value="NZ_JAIVFP010000002.1"/>
</dbReference>
<comment type="caution">
    <text evidence="1">The sequence shown here is derived from an EMBL/GenBank/DDBJ whole genome shotgun (WGS) entry which is preliminary data.</text>
</comment>
<dbReference type="EMBL" id="JAIVFP010000002">
    <property type="protein sequence ID" value="MCI4684933.1"/>
    <property type="molecule type" value="Genomic_DNA"/>
</dbReference>
<evidence type="ECO:0000313" key="2">
    <source>
        <dbReference type="Proteomes" id="UP001139104"/>
    </source>
</evidence>
<dbReference type="Proteomes" id="UP001139104">
    <property type="component" value="Unassembled WGS sequence"/>
</dbReference>
<name>A0ABS9ZBB0_9HYPH</name>
<protein>
    <recommendedName>
        <fullName evidence="3">HNH endonuclease</fullName>
    </recommendedName>
</protein>